<organism evidence="1">
    <name type="scientific">Zea mays</name>
    <name type="common">Maize</name>
    <dbReference type="NCBI Taxonomy" id="4577"/>
    <lineage>
        <taxon>Eukaryota</taxon>
        <taxon>Viridiplantae</taxon>
        <taxon>Streptophyta</taxon>
        <taxon>Embryophyta</taxon>
        <taxon>Tracheophyta</taxon>
        <taxon>Spermatophyta</taxon>
        <taxon>Magnoliopsida</taxon>
        <taxon>Liliopsida</taxon>
        <taxon>Poales</taxon>
        <taxon>Poaceae</taxon>
        <taxon>PACMAD clade</taxon>
        <taxon>Panicoideae</taxon>
        <taxon>Andropogonodae</taxon>
        <taxon>Andropogoneae</taxon>
        <taxon>Tripsacinae</taxon>
        <taxon>Zea</taxon>
    </lineage>
</organism>
<accession>A0A1D6NYU2</accession>
<name>A0A1D6NYU2_MAIZE</name>
<gene>
    <name evidence="1" type="ORF">ZEAMMB73_Zm00001d045768</name>
</gene>
<proteinExistence type="predicted"/>
<dbReference type="InParanoid" id="A0A1D6NYU2"/>
<sequence length="78" mass="9267">MYFWYFRPFPSWSPFLVSTNFYCTIKYDFIFMYKVFVFVAAECENPHDSLNQKTDICEGEVPWAPHSEFCQALPHHGG</sequence>
<dbReference type="EMBL" id="CM000785">
    <property type="protein sequence ID" value="AQL03143.1"/>
    <property type="molecule type" value="Genomic_DNA"/>
</dbReference>
<reference evidence="1" key="1">
    <citation type="submission" date="2015-12" db="EMBL/GenBank/DDBJ databases">
        <title>Update maize B73 reference genome by single molecule sequencing technologies.</title>
        <authorList>
            <consortium name="Maize Genome Sequencing Project"/>
            <person name="Ware D."/>
        </authorList>
    </citation>
    <scope>NUCLEOTIDE SEQUENCE</scope>
    <source>
        <tissue evidence="1">Seedling</tissue>
    </source>
</reference>
<dbReference type="AlphaFoldDB" id="A0A1D6NYU2"/>
<evidence type="ECO:0000313" key="1">
    <source>
        <dbReference type="EMBL" id="AQL03143.1"/>
    </source>
</evidence>
<protein>
    <submittedName>
        <fullName evidence="1">Uncharacterized protein</fullName>
    </submittedName>
</protein>
<dbReference type="eggNOG" id="KOG3424">
    <property type="taxonomic scope" value="Eukaryota"/>
</dbReference>
<dbReference type="PaxDb" id="4577-AC196437.3_FGP001"/>